<evidence type="ECO:0000256" key="2">
    <source>
        <dbReference type="SAM" id="Phobius"/>
    </source>
</evidence>
<comment type="caution">
    <text evidence="4">The sequence shown here is derived from an EMBL/GenBank/DDBJ whole genome shotgun (WGS) entry which is preliminary data.</text>
</comment>
<keyword evidence="2" id="KW-0812">Transmembrane</keyword>
<evidence type="ECO:0008006" key="6">
    <source>
        <dbReference type="Google" id="ProtNLM"/>
    </source>
</evidence>
<keyword evidence="3" id="KW-0732">Signal</keyword>
<keyword evidence="2" id="KW-0472">Membrane</keyword>
<feature type="region of interest" description="Disordered" evidence="1">
    <location>
        <begin position="108"/>
        <end position="158"/>
    </location>
</feature>
<keyword evidence="5" id="KW-1185">Reference proteome</keyword>
<feature type="compositionally biased region" description="Low complexity" evidence="1">
    <location>
        <begin position="115"/>
        <end position="148"/>
    </location>
</feature>
<dbReference type="RefSeq" id="WP_236087758.1">
    <property type="nucleotide sequence ID" value="NZ_JAKGSG010000012.1"/>
</dbReference>
<organism evidence="4 5">
    <name type="scientific">Antribacter soli</name>
    <dbReference type="NCBI Taxonomy" id="2910976"/>
    <lineage>
        <taxon>Bacteria</taxon>
        <taxon>Bacillati</taxon>
        <taxon>Actinomycetota</taxon>
        <taxon>Actinomycetes</taxon>
        <taxon>Micrococcales</taxon>
        <taxon>Promicromonosporaceae</taxon>
        <taxon>Antribacter</taxon>
    </lineage>
</organism>
<proteinExistence type="predicted"/>
<dbReference type="Proteomes" id="UP001165405">
    <property type="component" value="Unassembled WGS sequence"/>
</dbReference>
<dbReference type="EMBL" id="JAKGSG010000012">
    <property type="protein sequence ID" value="MCF4120043.1"/>
    <property type="molecule type" value="Genomic_DNA"/>
</dbReference>
<sequence>MRKLSVLGALALLIVGASAGPAVAADTIEVLTSDTCPKELKVDTTGEPMSIVIDAEDGDLITSYCVKAGSVKQGLGPVLVTLEKPASTVTITYPNAEKAISHYAVYTQDSPMPEPSTDPSADPSVSPSPLVSTSPSASPSGAAGDPTATPSTAVAGATDTAAGDPPVLANTGAAGVAGVSLIALALAGWGVTLLVLRRRRMS</sequence>
<feature type="transmembrane region" description="Helical" evidence="2">
    <location>
        <begin position="173"/>
        <end position="196"/>
    </location>
</feature>
<protein>
    <recommendedName>
        <fullName evidence="6">Gram-positive cocci surface proteins LPxTG domain-containing protein</fullName>
    </recommendedName>
</protein>
<evidence type="ECO:0000313" key="4">
    <source>
        <dbReference type="EMBL" id="MCF4120043.1"/>
    </source>
</evidence>
<name>A0AA41U5H7_9MICO</name>
<reference evidence="4" key="1">
    <citation type="submission" date="2022-01" db="EMBL/GenBank/DDBJ databases">
        <title>Antribacter sp. nov., isolated from Guizhou of China.</title>
        <authorList>
            <person name="Chengliang C."/>
            <person name="Ya Z."/>
        </authorList>
    </citation>
    <scope>NUCLEOTIDE SEQUENCE</scope>
    <source>
        <strain evidence="4">KLBMP 9083</strain>
    </source>
</reference>
<feature type="signal peptide" evidence="3">
    <location>
        <begin position="1"/>
        <end position="24"/>
    </location>
</feature>
<evidence type="ECO:0000256" key="1">
    <source>
        <dbReference type="SAM" id="MobiDB-lite"/>
    </source>
</evidence>
<evidence type="ECO:0000256" key="3">
    <source>
        <dbReference type="SAM" id="SignalP"/>
    </source>
</evidence>
<feature type="chain" id="PRO_5041365531" description="Gram-positive cocci surface proteins LPxTG domain-containing protein" evidence="3">
    <location>
        <begin position="25"/>
        <end position="202"/>
    </location>
</feature>
<dbReference type="AlphaFoldDB" id="A0AA41U5H7"/>
<evidence type="ECO:0000313" key="5">
    <source>
        <dbReference type="Proteomes" id="UP001165405"/>
    </source>
</evidence>
<keyword evidence="2" id="KW-1133">Transmembrane helix</keyword>
<accession>A0AA41U5H7</accession>
<gene>
    <name evidence="4" type="ORF">L1785_03545</name>
</gene>